<dbReference type="STRING" id="1244083.CSUNSWCD_685"/>
<dbReference type="eggNOG" id="COG4968">
    <property type="taxonomic scope" value="Bacteria"/>
</dbReference>
<dbReference type="NCBIfam" id="TIGR02532">
    <property type="entry name" value="IV_pilin_GFxxxE"/>
    <property type="match status" value="1"/>
</dbReference>
<dbReference type="AlphaFoldDB" id="M5IPH0"/>
<keyword evidence="1" id="KW-0812">Transmembrane</keyword>
<dbReference type="RefSeq" id="WP_009495829.1">
    <property type="nucleotide sequence ID" value="NZ_AMZQ01000011.1"/>
</dbReference>
<organism evidence="2 3">
    <name type="scientific">Campylobacter showae CSUNSWCD</name>
    <dbReference type="NCBI Taxonomy" id="1244083"/>
    <lineage>
        <taxon>Bacteria</taxon>
        <taxon>Pseudomonadati</taxon>
        <taxon>Campylobacterota</taxon>
        <taxon>Epsilonproteobacteria</taxon>
        <taxon>Campylobacterales</taxon>
        <taxon>Campylobacteraceae</taxon>
        <taxon>Campylobacter</taxon>
    </lineage>
</organism>
<protein>
    <recommendedName>
        <fullName evidence="4">Prepilin-type N-terminal cleavage/methylation domain-containing protein</fullName>
    </recommendedName>
</protein>
<gene>
    <name evidence="2" type="ORF">CSUNSWCD_685</name>
</gene>
<evidence type="ECO:0000313" key="2">
    <source>
        <dbReference type="EMBL" id="EKU10611.1"/>
    </source>
</evidence>
<proteinExistence type="predicted"/>
<dbReference type="Proteomes" id="UP000011939">
    <property type="component" value="Unassembled WGS sequence"/>
</dbReference>
<evidence type="ECO:0000313" key="3">
    <source>
        <dbReference type="Proteomes" id="UP000011939"/>
    </source>
</evidence>
<dbReference type="Pfam" id="PF07963">
    <property type="entry name" value="N_methyl"/>
    <property type="match status" value="1"/>
</dbReference>
<dbReference type="InterPro" id="IPR012902">
    <property type="entry name" value="N_methyl_site"/>
</dbReference>
<reference evidence="2 3" key="1">
    <citation type="journal article" date="2013" name="Genome Announc.">
        <title>Genome Sequence of Campylobacter showae UNSWCD, Isolated from a Patient with Crohn's Disease.</title>
        <authorList>
            <person name="Tay A.P."/>
            <person name="Kaakoush N.O."/>
            <person name="Deshpande N.P."/>
            <person name="Chen Z."/>
            <person name="Mitchell H."/>
            <person name="Wilkins M.R."/>
        </authorList>
    </citation>
    <scope>NUCLEOTIDE SEQUENCE [LARGE SCALE GENOMIC DNA]</scope>
    <source>
        <strain evidence="2 3">CSUNSWCD</strain>
    </source>
</reference>
<dbReference type="SUPFAM" id="SSF54523">
    <property type="entry name" value="Pili subunits"/>
    <property type="match status" value="1"/>
</dbReference>
<dbReference type="EMBL" id="AMZQ01000011">
    <property type="protein sequence ID" value="EKU10611.1"/>
    <property type="molecule type" value="Genomic_DNA"/>
</dbReference>
<keyword evidence="1" id="KW-0472">Membrane</keyword>
<dbReference type="OrthoDB" id="5372496at2"/>
<dbReference type="PATRIC" id="fig|1244083.3.peg.1929"/>
<accession>M5IPH0</accession>
<evidence type="ECO:0008006" key="4">
    <source>
        <dbReference type="Google" id="ProtNLM"/>
    </source>
</evidence>
<feature type="transmembrane region" description="Helical" evidence="1">
    <location>
        <begin position="7"/>
        <end position="28"/>
    </location>
</feature>
<name>M5IPH0_9BACT</name>
<keyword evidence="1" id="KW-1133">Transmembrane helix</keyword>
<dbReference type="InterPro" id="IPR045584">
    <property type="entry name" value="Pilin-like"/>
</dbReference>
<comment type="caution">
    <text evidence="2">The sequence shown here is derived from an EMBL/GenBank/DDBJ whole genome shotgun (WGS) entry which is preliminary data.</text>
</comment>
<sequence length="319" mass="34766">MKNTRKGFTLIELTVVLVITGLLAYAGIQATLNIYKNYLQSRAINTLETQTELVLEQISKRLSIRVRGSTIGKKPDGTIIPTSAVGLDATYTILEWVSYSYESFQDGGWSGMADLDSPLTSTRNAADNSGTIATPGSRLVTPVSNEQSTANQNISDLTITSNNLAAGRASIANQNIGIMFKGVNINPLRSFGYNKTQAQSVGVVTNLTTNNNAIAFRNYRSNFISEQYYLLHTAYAVAPGATNPNGDFDLLLYYNFRPWIGEEYDDANTPSSLLATNVTRFNFTEANGVMALKLCIRDAGRSLSQAEAETTVCKTKAIY</sequence>
<evidence type="ECO:0000256" key="1">
    <source>
        <dbReference type="SAM" id="Phobius"/>
    </source>
</evidence>